<sequence length="277" mass="30373">MSVDNNTVSSADNRLASDSFSFPHALGVIDGAGRTTFSYGNPREIYPYMSVTKLLVAWATLIAVERGLADFDDPAGPPGSTVVHLLAHASGLPEEEGPARAGVEEKRIYSNYGFEVLGDYLEKRTGISIQNWVRQVVIEPLRLSSVAVEASPAYSAVGNLRDLARFAGELLRPRLISTELARYATTVHFDGLPGLLPGYGWQRNNTWGLGMEIRGEKDPHWTGPSFSPHTFGHFGQSGSFLWVDPELGKAGVFLGARPFGREHRKFWPALTEEMRGL</sequence>
<evidence type="ECO:0000259" key="1">
    <source>
        <dbReference type="Pfam" id="PF00144"/>
    </source>
</evidence>
<dbReference type="SUPFAM" id="SSF56601">
    <property type="entry name" value="beta-lactamase/transpeptidase-like"/>
    <property type="match status" value="1"/>
</dbReference>
<dbReference type="PANTHER" id="PTHR43283">
    <property type="entry name" value="BETA-LACTAMASE-RELATED"/>
    <property type="match status" value="1"/>
</dbReference>
<gene>
    <name evidence="2" type="ORF">R6P33_05130</name>
</gene>
<dbReference type="GO" id="GO:0016787">
    <property type="term" value="F:hydrolase activity"/>
    <property type="evidence" value="ECO:0007669"/>
    <property type="project" value="UniProtKB-KW"/>
</dbReference>
<name>A0ABU5GC73_9ACTO</name>
<dbReference type="EMBL" id="JAWNFY010000012">
    <property type="protein sequence ID" value="MDY5146407.1"/>
    <property type="molecule type" value="Genomic_DNA"/>
</dbReference>
<dbReference type="Pfam" id="PF00144">
    <property type="entry name" value="Beta-lactamase"/>
    <property type="match status" value="1"/>
</dbReference>
<evidence type="ECO:0000313" key="3">
    <source>
        <dbReference type="Proteomes" id="UP001284901"/>
    </source>
</evidence>
<dbReference type="EC" id="3.1.1.103" evidence="2"/>
<protein>
    <submittedName>
        <fullName evidence="2">Serine hydrolase domain-containing protein</fullName>
        <ecNumber evidence="2">3.1.1.103</ecNumber>
    </submittedName>
</protein>
<organism evidence="2 3">
    <name type="scientific">Actinotignum timonense</name>
    <dbReference type="NCBI Taxonomy" id="1870995"/>
    <lineage>
        <taxon>Bacteria</taxon>
        <taxon>Bacillati</taxon>
        <taxon>Actinomycetota</taxon>
        <taxon>Actinomycetes</taxon>
        <taxon>Actinomycetales</taxon>
        <taxon>Actinomycetaceae</taxon>
        <taxon>Actinotignum</taxon>
    </lineage>
</organism>
<reference evidence="2 3" key="1">
    <citation type="submission" date="2023-10" db="EMBL/GenBank/DDBJ databases">
        <title>Whole Genome based description of the genera Actinobaculum and Actinotignum reveals a complex phylogenetic relationship within the species included in the genus Actinotignum.</title>
        <authorList>
            <person name="Jensen C.S."/>
            <person name="Dargis R."/>
            <person name="Kemp M."/>
            <person name="Christensen J.J."/>
        </authorList>
    </citation>
    <scope>NUCLEOTIDE SEQUENCE [LARGE SCALE GENOMIC DNA]</scope>
    <source>
        <strain evidence="2 3">SLA_B089</strain>
    </source>
</reference>
<dbReference type="InterPro" id="IPR001466">
    <property type="entry name" value="Beta-lactam-related"/>
</dbReference>
<evidence type="ECO:0000313" key="2">
    <source>
        <dbReference type="EMBL" id="MDY5146407.1"/>
    </source>
</evidence>
<dbReference type="GeneID" id="92812991"/>
<comment type="caution">
    <text evidence="2">The sequence shown here is derived from an EMBL/GenBank/DDBJ whole genome shotgun (WGS) entry which is preliminary data.</text>
</comment>
<dbReference type="InterPro" id="IPR012338">
    <property type="entry name" value="Beta-lactam/transpept-like"/>
</dbReference>
<dbReference type="RefSeq" id="WP_087070280.1">
    <property type="nucleotide sequence ID" value="NZ_CAUPFC010000005.1"/>
</dbReference>
<feature type="domain" description="Beta-lactamase-related" evidence="1">
    <location>
        <begin position="41"/>
        <end position="260"/>
    </location>
</feature>
<dbReference type="PANTHER" id="PTHR43283:SF15">
    <property type="entry name" value="CONSERVED PROTEIN"/>
    <property type="match status" value="1"/>
</dbReference>
<dbReference type="Gene3D" id="3.40.710.10">
    <property type="entry name" value="DD-peptidase/beta-lactamase superfamily"/>
    <property type="match status" value="1"/>
</dbReference>
<dbReference type="Proteomes" id="UP001284901">
    <property type="component" value="Unassembled WGS sequence"/>
</dbReference>
<keyword evidence="2" id="KW-0378">Hydrolase</keyword>
<accession>A0ABU5GC73</accession>
<dbReference type="InterPro" id="IPR050789">
    <property type="entry name" value="Diverse_Enzym_Activities"/>
</dbReference>
<proteinExistence type="predicted"/>
<keyword evidence="3" id="KW-1185">Reference proteome</keyword>